<evidence type="ECO:0000259" key="2">
    <source>
        <dbReference type="Pfam" id="PF18294"/>
    </source>
</evidence>
<dbReference type="PANTHER" id="PTHR32060:SF30">
    <property type="entry name" value="CARBOXY-TERMINAL PROCESSING PROTEASE CTPA"/>
    <property type="match status" value="1"/>
</dbReference>
<name>A0ABT3IU93_9BACT</name>
<comment type="caution">
    <text evidence="3">The sequence shown here is derived from an EMBL/GenBank/DDBJ whole genome shotgun (WGS) entry which is preliminary data.</text>
</comment>
<sequence>MRNYLLGVTLLLCACSKKDQPAPPPPRPSGPATQQDINKWILDSMRHYYLWNDQLPTTVDATLSAPDYFQSIKNANDPFSLLYNPGNWNTYPRYMFYNYGMNYNVIPWPSAPGGAIGVIELVIPGSNAAAAGFSRGHYFTRINGTPLTAANAPALTAQVLKTGEGAFTPATINNGMVTEGQPRTVLLGIATENPLYANSVMTVENKKIAYLFYNAFNDIYNQELITAFRNFKSQGATELILDMRYNTGGSLAAAATLSTLIAPGIAANTPFVQYTGNSRLPFRQLDFSTTMSYPESGNAIPFNQVQPASLSLQRVYILTGHETISAAELTINNLKPYTKVIQIGQTTFGKDKGAITIKENSGWITWILQPITYRLANARGEGNYTKGIAPDHTIDEMNTQPLLALGDSKDPLIAKALALITGHSRKAAVPESITSVPSYFHTQQKVQEVILPR</sequence>
<dbReference type="InterPro" id="IPR041613">
    <property type="entry name" value="Pept_S41_N"/>
</dbReference>
<evidence type="ECO:0000259" key="1">
    <source>
        <dbReference type="Pfam" id="PF03572"/>
    </source>
</evidence>
<dbReference type="PROSITE" id="PS51257">
    <property type="entry name" value="PROKAR_LIPOPROTEIN"/>
    <property type="match status" value="1"/>
</dbReference>
<dbReference type="Gene3D" id="3.90.226.10">
    <property type="entry name" value="2-enoyl-CoA Hydratase, Chain A, domain 1"/>
    <property type="match status" value="1"/>
</dbReference>
<evidence type="ECO:0000313" key="4">
    <source>
        <dbReference type="Proteomes" id="UP001207742"/>
    </source>
</evidence>
<dbReference type="Gene3D" id="3.30.750.170">
    <property type="match status" value="1"/>
</dbReference>
<feature type="domain" description="Peptidase S41 N-terminal" evidence="2">
    <location>
        <begin position="36"/>
        <end position="80"/>
    </location>
</feature>
<feature type="domain" description="Tail specific protease" evidence="1">
    <location>
        <begin position="207"/>
        <end position="393"/>
    </location>
</feature>
<keyword evidence="4" id="KW-1185">Reference proteome</keyword>
<accession>A0ABT3IU93</accession>
<dbReference type="PANTHER" id="PTHR32060">
    <property type="entry name" value="TAIL-SPECIFIC PROTEASE"/>
    <property type="match status" value="1"/>
</dbReference>
<dbReference type="EMBL" id="JAPDNS010000002">
    <property type="protein sequence ID" value="MCW3487490.1"/>
    <property type="molecule type" value="Genomic_DNA"/>
</dbReference>
<dbReference type="Proteomes" id="UP001207742">
    <property type="component" value="Unassembled WGS sequence"/>
</dbReference>
<gene>
    <name evidence="3" type="ORF">OL497_26575</name>
</gene>
<dbReference type="CDD" id="cd07561">
    <property type="entry name" value="Peptidase_S41_CPP_like"/>
    <property type="match status" value="1"/>
</dbReference>
<dbReference type="InterPro" id="IPR036034">
    <property type="entry name" value="PDZ_sf"/>
</dbReference>
<dbReference type="Pfam" id="PF18294">
    <property type="entry name" value="Pept_S41_N"/>
    <property type="match status" value="1"/>
</dbReference>
<evidence type="ECO:0000313" key="3">
    <source>
        <dbReference type="EMBL" id="MCW3487490.1"/>
    </source>
</evidence>
<dbReference type="SUPFAM" id="SSF52096">
    <property type="entry name" value="ClpP/crotonase"/>
    <property type="match status" value="1"/>
</dbReference>
<reference evidence="3 4" key="1">
    <citation type="submission" date="2022-10" db="EMBL/GenBank/DDBJ databases">
        <title>Chitinophaga nivalis PC15 sp. nov., isolated from Pyeongchang county, South Korea.</title>
        <authorList>
            <person name="Trinh H.N."/>
        </authorList>
    </citation>
    <scope>NUCLEOTIDE SEQUENCE [LARGE SCALE GENOMIC DNA]</scope>
    <source>
        <strain evidence="3 4">PC14</strain>
    </source>
</reference>
<organism evidence="3 4">
    <name type="scientific">Chitinophaga nivalis</name>
    <dbReference type="NCBI Taxonomy" id="2991709"/>
    <lineage>
        <taxon>Bacteria</taxon>
        <taxon>Pseudomonadati</taxon>
        <taxon>Bacteroidota</taxon>
        <taxon>Chitinophagia</taxon>
        <taxon>Chitinophagales</taxon>
        <taxon>Chitinophagaceae</taxon>
        <taxon>Chitinophaga</taxon>
    </lineage>
</organism>
<dbReference type="InterPro" id="IPR029045">
    <property type="entry name" value="ClpP/crotonase-like_dom_sf"/>
</dbReference>
<dbReference type="Gene3D" id="2.30.42.10">
    <property type="match status" value="1"/>
</dbReference>
<protein>
    <submittedName>
        <fullName evidence="3">S41 family peptidase</fullName>
    </submittedName>
</protein>
<dbReference type="RefSeq" id="WP_264734296.1">
    <property type="nucleotide sequence ID" value="NZ_JAPDNR010000001.1"/>
</dbReference>
<dbReference type="Pfam" id="PF03572">
    <property type="entry name" value="Peptidase_S41"/>
    <property type="match status" value="1"/>
</dbReference>
<dbReference type="InterPro" id="IPR005151">
    <property type="entry name" value="Tail-specific_protease"/>
</dbReference>
<proteinExistence type="predicted"/>